<proteinExistence type="predicted"/>
<keyword evidence="1" id="KW-0472">Membrane</keyword>
<dbReference type="AlphaFoldDB" id="A0A285ZPQ2"/>
<evidence type="ECO:0000256" key="1">
    <source>
        <dbReference type="SAM" id="Phobius"/>
    </source>
</evidence>
<accession>A0A285ZPQ2</accession>
<keyword evidence="1" id="KW-1133">Transmembrane helix</keyword>
<reference evidence="3" key="1">
    <citation type="submission" date="2017-09" db="EMBL/GenBank/DDBJ databases">
        <authorList>
            <person name="Varghese N."/>
            <person name="Submissions S."/>
        </authorList>
    </citation>
    <scope>NUCLEOTIDE SEQUENCE [LARGE SCALE GENOMIC DNA]</scope>
    <source>
        <strain evidence="3">CGMCC 1.12803</strain>
    </source>
</reference>
<sequence>MEKVVTWTKGVFDSSYMIFCNGQVCGNLIFDTWNNHAFGIMSQKNYHFRCKGFSDITTTIYGDNNVELGVITFHLWQFRAIIALKDQIPFTWNYSNSWLSSWNLSNHKDTQMHFRASSGSGTISGENLENELALIAGLYIKEFFSRILVAFIAFVAIMVAVRGI</sequence>
<keyword evidence="1" id="KW-0812">Transmembrane</keyword>
<protein>
    <submittedName>
        <fullName evidence="2">Uncharacterized protein</fullName>
    </submittedName>
</protein>
<gene>
    <name evidence="2" type="ORF">SAMN06297358_0239</name>
</gene>
<evidence type="ECO:0000313" key="2">
    <source>
        <dbReference type="EMBL" id="SOD11608.1"/>
    </source>
</evidence>
<dbReference type="OrthoDB" id="955690at2"/>
<evidence type="ECO:0000313" key="3">
    <source>
        <dbReference type="Proteomes" id="UP000219281"/>
    </source>
</evidence>
<dbReference type="Proteomes" id="UP000219281">
    <property type="component" value="Unassembled WGS sequence"/>
</dbReference>
<dbReference type="RefSeq" id="WP_097127741.1">
    <property type="nucleotide sequence ID" value="NZ_OCMT01000001.1"/>
</dbReference>
<name>A0A285ZPQ2_9SPHI</name>
<keyword evidence="3" id="KW-1185">Reference proteome</keyword>
<dbReference type="EMBL" id="OCMT01000001">
    <property type="protein sequence ID" value="SOD11608.1"/>
    <property type="molecule type" value="Genomic_DNA"/>
</dbReference>
<organism evidence="2 3">
    <name type="scientific">Pedobacter xixiisoli</name>
    <dbReference type="NCBI Taxonomy" id="1476464"/>
    <lineage>
        <taxon>Bacteria</taxon>
        <taxon>Pseudomonadati</taxon>
        <taxon>Bacteroidota</taxon>
        <taxon>Sphingobacteriia</taxon>
        <taxon>Sphingobacteriales</taxon>
        <taxon>Sphingobacteriaceae</taxon>
        <taxon>Pedobacter</taxon>
    </lineage>
</organism>
<feature type="transmembrane region" description="Helical" evidence="1">
    <location>
        <begin position="143"/>
        <end position="161"/>
    </location>
</feature>